<feature type="compositionally biased region" description="Pro residues" evidence="1">
    <location>
        <begin position="100"/>
        <end position="118"/>
    </location>
</feature>
<proteinExistence type="predicted"/>
<protein>
    <submittedName>
        <fullName evidence="2">Uncharacterized protein</fullName>
    </submittedName>
</protein>
<gene>
    <name evidence="2" type="ORF">Tco_0874543</name>
</gene>
<reference evidence="2" key="2">
    <citation type="submission" date="2022-01" db="EMBL/GenBank/DDBJ databases">
        <authorList>
            <person name="Yamashiro T."/>
            <person name="Shiraishi A."/>
            <person name="Satake H."/>
            <person name="Nakayama K."/>
        </authorList>
    </citation>
    <scope>NUCLEOTIDE SEQUENCE</scope>
</reference>
<dbReference type="Proteomes" id="UP001151760">
    <property type="component" value="Unassembled WGS sequence"/>
</dbReference>
<evidence type="ECO:0000313" key="3">
    <source>
        <dbReference type="Proteomes" id="UP001151760"/>
    </source>
</evidence>
<sequence>MSSSSSSSHATVTYTSVSSDDDLPSWGIPLMEAYELEAPLSPVYAPPIKDNPEEDPEMDPVDYLSDKEEEEPLALADSASPVLDYAPSSEETEPFETDVTPPPPECRTAPTPPSPSPLSPLSSPLPRIPSPPLLLPSPTCMDIILEVDIPLRKRARFAAPSQRFEIGESSAAIAARQHGSTLARGTELDFMIALNEVKEVVTDIAARHRQDSEEFYTLHQDAQDDRAVL</sequence>
<keyword evidence="3" id="KW-1185">Reference proteome</keyword>
<organism evidence="2 3">
    <name type="scientific">Tanacetum coccineum</name>
    <dbReference type="NCBI Taxonomy" id="301880"/>
    <lineage>
        <taxon>Eukaryota</taxon>
        <taxon>Viridiplantae</taxon>
        <taxon>Streptophyta</taxon>
        <taxon>Embryophyta</taxon>
        <taxon>Tracheophyta</taxon>
        <taxon>Spermatophyta</taxon>
        <taxon>Magnoliopsida</taxon>
        <taxon>eudicotyledons</taxon>
        <taxon>Gunneridae</taxon>
        <taxon>Pentapetalae</taxon>
        <taxon>asterids</taxon>
        <taxon>campanulids</taxon>
        <taxon>Asterales</taxon>
        <taxon>Asteraceae</taxon>
        <taxon>Asteroideae</taxon>
        <taxon>Anthemideae</taxon>
        <taxon>Anthemidinae</taxon>
        <taxon>Tanacetum</taxon>
    </lineage>
</organism>
<evidence type="ECO:0000256" key="1">
    <source>
        <dbReference type="SAM" id="MobiDB-lite"/>
    </source>
</evidence>
<evidence type="ECO:0000313" key="2">
    <source>
        <dbReference type="EMBL" id="GJT15837.1"/>
    </source>
</evidence>
<dbReference type="EMBL" id="BQNB010013427">
    <property type="protein sequence ID" value="GJT15837.1"/>
    <property type="molecule type" value="Genomic_DNA"/>
</dbReference>
<feature type="compositionally biased region" description="Low complexity" evidence="1">
    <location>
        <begin position="1"/>
        <end position="18"/>
    </location>
</feature>
<comment type="caution">
    <text evidence="2">The sequence shown here is derived from an EMBL/GenBank/DDBJ whole genome shotgun (WGS) entry which is preliminary data.</text>
</comment>
<reference evidence="2" key="1">
    <citation type="journal article" date="2022" name="Int. J. Mol. Sci.">
        <title>Draft Genome of Tanacetum Coccineum: Genomic Comparison of Closely Related Tanacetum-Family Plants.</title>
        <authorList>
            <person name="Yamashiro T."/>
            <person name="Shiraishi A."/>
            <person name="Nakayama K."/>
            <person name="Satake H."/>
        </authorList>
    </citation>
    <scope>NUCLEOTIDE SEQUENCE</scope>
</reference>
<feature type="region of interest" description="Disordered" evidence="1">
    <location>
        <begin position="1"/>
        <end position="26"/>
    </location>
</feature>
<name>A0ABQ5BPX4_9ASTR</name>
<accession>A0ABQ5BPX4</accession>
<feature type="region of interest" description="Disordered" evidence="1">
    <location>
        <begin position="42"/>
        <end position="125"/>
    </location>
</feature>